<dbReference type="EMBL" id="JAQQFM010000001">
    <property type="protein sequence ID" value="MFL9923020.1"/>
    <property type="molecule type" value="Genomic_DNA"/>
</dbReference>
<dbReference type="Proteomes" id="UP001629246">
    <property type="component" value="Unassembled WGS sequence"/>
</dbReference>
<dbReference type="NCBIfam" id="TIGR00369">
    <property type="entry name" value="unchar_dom_1"/>
    <property type="match status" value="1"/>
</dbReference>
<evidence type="ECO:0000313" key="5">
    <source>
        <dbReference type="Proteomes" id="UP001629246"/>
    </source>
</evidence>
<comment type="similarity">
    <text evidence="1">Belongs to the thioesterase PaaI family.</text>
</comment>
<evidence type="ECO:0000313" key="4">
    <source>
        <dbReference type="EMBL" id="MFL9923020.1"/>
    </source>
</evidence>
<keyword evidence="5" id="KW-1185">Reference proteome</keyword>
<feature type="domain" description="Thioesterase" evidence="3">
    <location>
        <begin position="53"/>
        <end position="125"/>
    </location>
</feature>
<dbReference type="InterPro" id="IPR003736">
    <property type="entry name" value="PAAI_dom"/>
</dbReference>
<dbReference type="InterPro" id="IPR006683">
    <property type="entry name" value="Thioestr_dom"/>
</dbReference>
<dbReference type="InterPro" id="IPR039298">
    <property type="entry name" value="ACOT13"/>
</dbReference>
<keyword evidence="2" id="KW-0378">Hydrolase</keyword>
<evidence type="ECO:0000259" key="3">
    <source>
        <dbReference type="Pfam" id="PF03061"/>
    </source>
</evidence>
<dbReference type="CDD" id="cd03443">
    <property type="entry name" value="PaaI_thioesterase"/>
    <property type="match status" value="1"/>
</dbReference>
<sequence>MSDHNDQHNIEQRVTASFNAQGLMTTLGAQLVSVGDGEVHIALPFSIRLSQQHGYMHAGATTSIVDSACGYAALTKAPAGHEVVTVEFKINMLRPAIGERFLAIGRVQNAGKQLSICTGEVLAFKDGASKVIALMQATMMHVAP</sequence>
<dbReference type="PANTHER" id="PTHR21660">
    <property type="entry name" value="THIOESTERASE SUPERFAMILY MEMBER-RELATED"/>
    <property type="match status" value="1"/>
</dbReference>
<comment type="caution">
    <text evidence="4">The sequence shown here is derived from an EMBL/GenBank/DDBJ whole genome shotgun (WGS) entry which is preliminary data.</text>
</comment>
<dbReference type="InterPro" id="IPR029069">
    <property type="entry name" value="HotDog_dom_sf"/>
</dbReference>
<name>A0ABW9A3R6_9BURK</name>
<organism evidence="4 5">
    <name type="scientific">Herbaspirillum lusitanum</name>
    <dbReference type="NCBI Taxonomy" id="213312"/>
    <lineage>
        <taxon>Bacteria</taxon>
        <taxon>Pseudomonadati</taxon>
        <taxon>Pseudomonadota</taxon>
        <taxon>Betaproteobacteria</taxon>
        <taxon>Burkholderiales</taxon>
        <taxon>Oxalobacteraceae</taxon>
        <taxon>Herbaspirillum</taxon>
    </lineage>
</organism>
<dbReference type="RefSeq" id="WP_408154243.1">
    <property type="nucleotide sequence ID" value="NZ_JAQQFM010000001.1"/>
</dbReference>
<dbReference type="PANTHER" id="PTHR21660:SF1">
    <property type="entry name" value="ACYL-COENZYME A THIOESTERASE 13"/>
    <property type="match status" value="1"/>
</dbReference>
<dbReference type="Pfam" id="PF03061">
    <property type="entry name" value="4HBT"/>
    <property type="match status" value="1"/>
</dbReference>
<dbReference type="SUPFAM" id="SSF54637">
    <property type="entry name" value="Thioesterase/thiol ester dehydrase-isomerase"/>
    <property type="match status" value="1"/>
</dbReference>
<protein>
    <submittedName>
        <fullName evidence="4">PaaI family thioesterase</fullName>
    </submittedName>
</protein>
<reference evidence="4 5" key="1">
    <citation type="journal article" date="2024" name="Chem. Sci.">
        <title>Discovery of megapolipeptins by genome mining of a Burkholderiales bacteria collection.</title>
        <authorList>
            <person name="Paulo B.S."/>
            <person name="Recchia M.J.J."/>
            <person name="Lee S."/>
            <person name="Fergusson C.H."/>
            <person name="Romanowski S.B."/>
            <person name="Hernandez A."/>
            <person name="Krull N."/>
            <person name="Liu D.Y."/>
            <person name="Cavanagh H."/>
            <person name="Bos A."/>
            <person name="Gray C.A."/>
            <person name="Murphy B.T."/>
            <person name="Linington R.G."/>
            <person name="Eustaquio A.S."/>
        </authorList>
    </citation>
    <scope>NUCLEOTIDE SEQUENCE [LARGE SCALE GENOMIC DNA]</scope>
    <source>
        <strain evidence="4 5">RL21-008-BIB-A</strain>
    </source>
</reference>
<evidence type="ECO:0000256" key="1">
    <source>
        <dbReference type="ARBA" id="ARBA00008324"/>
    </source>
</evidence>
<dbReference type="Gene3D" id="3.10.129.10">
    <property type="entry name" value="Hotdog Thioesterase"/>
    <property type="match status" value="1"/>
</dbReference>
<evidence type="ECO:0000256" key="2">
    <source>
        <dbReference type="ARBA" id="ARBA00022801"/>
    </source>
</evidence>
<accession>A0ABW9A3R6</accession>
<proteinExistence type="inferred from homology"/>
<gene>
    <name evidence="4" type="ORF">PQR62_01995</name>
</gene>